<gene>
    <name evidence="3" type="primary">ZMRS072.12</name>
</gene>
<feature type="compositionally biased region" description="Acidic residues" evidence="1">
    <location>
        <begin position="299"/>
        <end position="314"/>
    </location>
</feature>
<evidence type="ECO:0000259" key="2">
    <source>
        <dbReference type="Pfam" id="PF04195"/>
    </source>
</evidence>
<protein>
    <submittedName>
        <fullName evidence="3">Putative RIRE2 orf3</fullName>
    </submittedName>
</protein>
<feature type="region of interest" description="Disordered" evidence="1">
    <location>
        <begin position="451"/>
        <end position="475"/>
    </location>
</feature>
<dbReference type="PANTHER" id="PTHR33026:SF7">
    <property type="entry name" value="OS03G0100275 PROTEIN"/>
    <property type="match status" value="1"/>
</dbReference>
<proteinExistence type="predicted"/>
<accession>Q8H6I5</accession>
<dbReference type="AlphaFoldDB" id="Q8H6I5"/>
<feature type="region of interest" description="Disordered" evidence="1">
    <location>
        <begin position="254"/>
        <end position="398"/>
    </location>
</feature>
<dbReference type="Pfam" id="PF04195">
    <property type="entry name" value="Transposase_28"/>
    <property type="match status" value="1"/>
</dbReference>
<evidence type="ECO:0000313" key="3">
    <source>
        <dbReference type="EMBL" id="AAN40028.1"/>
    </source>
</evidence>
<dbReference type="PANTHER" id="PTHR33026">
    <property type="entry name" value="OS06G0360600 PROTEIN"/>
    <property type="match status" value="1"/>
</dbReference>
<feature type="region of interest" description="Disordered" evidence="1">
    <location>
        <begin position="925"/>
        <end position="948"/>
    </location>
</feature>
<feature type="compositionally biased region" description="Basic and acidic residues" evidence="1">
    <location>
        <begin position="254"/>
        <end position="296"/>
    </location>
</feature>
<dbReference type="InterPro" id="IPR007321">
    <property type="entry name" value="Transposase_28"/>
</dbReference>
<feature type="domain" description="Transposase (putative) gypsy type" evidence="2">
    <location>
        <begin position="63"/>
        <end position="127"/>
    </location>
</feature>
<feature type="compositionally biased region" description="Pro residues" evidence="1">
    <location>
        <begin position="380"/>
        <end position="389"/>
    </location>
</feature>
<organism evidence="3">
    <name type="scientific">Zea mays</name>
    <name type="common">Maize</name>
    <dbReference type="NCBI Taxonomy" id="4577"/>
    <lineage>
        <taxon>Eukaryota</taxon>
        <taxon>Viridiplantae</taxon>
        <taxon>Streptophyta</taxon>
        <taxon>Embryophyta</taxon>
        <taxon>Tracheophyta</taxon>
        <taxon>Spermatophyta</taxon>
        <taxon>Magnoliopsida</taxon>
        <taxon>Liliopsida</taxon>
        <taxon>Poales</taxon>
        <taxon>Poaceae</taxon>
        <taxon>PACMAD clade</taxon>
        <taxon>Panicoideae</taxon>
        <taxon>Andropogonodae</taxon>
        <taxon>Andropogoneae</taxon>
        <taxon>Tripsacinae</taxon>
        <taxon>Zea</taxon>
    </lineage>
</organism>
<feature type="compositionally biased region" description="Low complexity" evidence="1">
    <location>
        <begin position="327"/>
        <end position="342"/>
    </location>
</feature>
<evidence type="ECO:0000256" key="1">
    <source>
        <dbReference type="SAM" id="MobiDB-lite"/>
    </source>
</evidence>
<feature type="region of interest" description="Disordered" evidence="1">
    <location>
        <begin position="570"/>
        <end position="593"/>
    </location>
</feature>
<sequence length="948" mass="100911">MADRVTVVSPRDPWPFSTVTTDDLEALVADGLLRPLSSDPQPEWMAPPSGAAPSPPPGYVLSFVSFHEQGFGVPTSRFMRAILHFYGVELHNLSPNSIAQAAIFAAIYEGFLGIAPHWDLWTHLFSAELFASTTGERRVRMAVRAGGCILQLRQARAQQYIPVVLVSSNKGWHRRWFYLRNDDGRLPSCSQRVAGNRHGRKAGRRCSYPVLDAPRAWVYIPAEISVRLQEVGSHKPSLPPVPEDAVDRAAWRVAAEKKKEKKDAEKARARERMRARDALERRRRRQERDGLLREPSPETPDDDDDDDDDDEEDDMAARLGLTPDLRLGQGSSSQPPSGLAPSVSGARTSGSRSEERGQAEGVLDPLAEVVEVTPGSQADPPVPQEPLPVPTAQEVDPRVLVSTLRRTVPSAPRAPEAGMVPKPAAGQTVGVPAGTEARGASPQALLVVARSGKRRHGPTGLAPRKALKTAPASAAGAAPGLAGRLASTQGALEQGDQVTQVAVGRAPEADPSVEAAVVPRETAGAAAASSPPDVLPVLAPASAEAVAVLAVEPPVAADAEMAEAPLLDASEEGGAKPRPVLGSGNLALARRSPDGRRPSLRFLARGTSDPLFVLDDEREQQSWDRLRECAEATMGSLRSTLEVLCRDVPKILQDLTDLSAAKSSFIRREADVWDSLRSLRTTLAETTERLSRRSAEVADLRLLFVDLGAEAATTRAEAQRWQLELGQVIGERDQSRDRAVEAESRAEALGGQLAEASVRAGALAADLAVAVGSAQSAQVAASEQCARAEELESALNESAKALARATKQREADQVAMSEAISAFCQTFGLDDIPSGSSPQSRLQALGAHARGRLREVLHHGVRRAFAVLASHYDVELERVSEGYCLPDEDKAALAEVQRLDAAAAGPSAVLASTFEAEILPLAPPFEGGAALAEGGNETEDAAPPPGDA</sequence>
<feature type="compositionally biased region" description="Low complexity" evidence="1">
    <location>
        <begin position="925"/>
        <end position="935"/>
    </location>
</feature>
<name>Q8H6I5_MAIZE</name>
<reference evidence="3" key="1">
    <citation type="journal article" date="2002" name="Genome Res.">
        <title>Mosaic organization of orthologous sequences in grass genomes.</title>
        <authorList>
            <person name="Song R."/>
            <person name="Llaca V."/>
            <person name="Messing J."/>
        </authorList>
    </citation>
    <scope>NUCLEOTIDE SEQUENCE</scope>
</reference>
<dbReference type="EMBL" id="AF528565">
    <property type="protein sequence ID" value="AAN40028.1"/>
    <property type="molecule type" value="Genomic_DNA"/>
</dbReference>